<evidence type="ECO:0000256" key="5">
    <source>
        <dbReference type="ARBA" id="ARBA00022989"/>
    </source>
</evidence>
<evidence type="ECO:0000256" key="4">
    <source>
        <dbReference type="ARBA" id="ARBA00022692"/>
    </source>
</evidence>
<evidence type="ECO:0000256" key="3">
    <source>
        <dbReference type="ARBA" id="ARBA00022679"/>
    </source>
</evidence>
<dbReference type="GO" id="GO:0016780">
    <property type="term" value="F:phosphotransferase activity, for other substituted phosphate groups"/>
    <property type="evidence" value="ECO:0007669"/>
    <property type="project" value="TreeGrafter"/>
</dbReference>
<keyword evidence="5 7" id="KW-1133">Transmembrane helix</keyword>
<feature type="transmembrane region" description="Helical" evidence="7">
    <location>
        <begin position="7"/>
        <end position="25"/>
    </location>
</feature>
<evidence type="ECO:0000313" key="10">
    <source>
        <dbReference type="Proteomes" id="UP000186341"/>
    </source>
</evidence>
<comment type="caution">
    <text evidence="9">The sequence shown here is derived from an EMBL/GenBank/DDBJ whole genome shotgun (WGS) entry which is preliminary data.</text>
</comment>
<dbReference type="Proteomes" id="UP000186341">
    <property type="component" value="Unassembled WGS sequence"/>
</dbReference>
<keyword evidence="6 7" id="KW-0472">Membrane</keyword>
<keyword evidence="4 7" id="KW-0812">Transmembrane</keyword>
<dbReference type="GO" id="GO:0016020">
    <property type="term" value="C:membrane"/>
    <property type="evidence" value="ECO:0007669"/>
    <property type="project" value="UniProtKB-SubCell"/>
</dbReference>
<dbReference type="PANTHER" id="PTHR30576:SF0">
    <property type="entry name" value="UNDECAPRENYL-PHOSPHATE N-ACETYLGALACTOSAMINYL 1-PHOSPHATE TRANSFERASE-RELATED"/>
    <property type="match status" value="1"/>
</dbReference>
<evidence type="ECO:0000313" key="9">
    <source>
        <dbReference type="EMBL" id="OLU43427.1"/>
    </source>
</evidence>
<dbReference type="RefSeq" id="WP_075817286.1">
    <property type="nucleotide sequence ID" value="NZ_CAJUTZ010000001.1"/>
</dbReference>
<dbReference type="GeneID" id="82201645"/>
<dbReference type="InterPro" id="IPR017475">
    <property type="entry name" value="EPS_sugar_tfrase"/>
</dbReference>
<dbReference type="PANTHER" id="PTHR30576">
    <property type="entry name" value="COLANIC BIOSYNTHESIS UDP-GLUCOSE LIPID CARRIER TRANSFERASE"/>
    <property type="match status" value="1"/>
</dbReference>
<organism evidence="9 10">
    <name type="scientific">Ileibacterium valens</name>
    <dbReference type="NCBI Taxonomy" id="1862668"/>
    <lineage>
        <taxon>Bacteria</taxon>
        <taxon>Bacillati</taxon>
        <taxon>Bacillota</taxon>
        <taxon>Erysipelotrichia</taxon>
        <taxon>Erysipelotrichales</taxon>
        <taxon>Erysipelotrichaceae</taxon>
        <taxon>Ileibacterium</taxon>
    </lineage>
</organism>
<name>A0A1U7NJH7_9FIRM</name>
<sequence length="455" mass="52692">MKNINRIRLIIECLITILLLWVFPFNIERKLKLFALYVFSQLIVGRFQNKTTLAYDEAKLVFLGYAGFLFCALLTVAFRSPSALYEMGYICLFTLIDMICSMLVVRYAHLIFYKKCTKNVIVIGAGKTARKLDNVTRANRFSLTNIRAFVNLNGDRDYPGIEQVQIEQRAPIISMDQFDEYASAYGVDTVMIAIPELDPNTLSKLNAYLSGRVENVKYLPNSDQMLTFASRVEDFDGLLMISTTQGSMKWYDHLIKRTIDIFGGLAGCAILLPLIGYVRYYNHKQGDYGPIFFTQNRIGKNGKQFKVYKFRTMVENAEQVLEKMMAENPEIRHEYEVNKKLQDDPRITRAGKFLREKSLDEFPQFINVLKGEMSLIGPRPYLPREAKDMGSYYQDIVSLAPGVTGMWQTHGRSNVDFERRLELDEFYYRNWSLWLDLTLLIKTIQNMYYGDDSAR</sequence>
<dbReference type="NCBIfam" id="TIGR03025">
    <property type="entry name" value="EPS_sugtrans"/>
    <property type="match status" value="1"/>
</dbReference>
<evidence type="ECO:0000256" key="7">
    <source>
        <dbReference type="SAM" id="Phobius"/>
    </source>
</evidence>
<comment type="subcellular location">
    <subcellularLocation>
        <location evidence="1">Membrane</location>
        <topology evidence="1">Multi-pass membrane protein</topology>
    </subcellularLocation>
</comment>
<dbReference type="InterPro" id="IPR003362">
    <property type="entry name" value="Bact_transf"/>
</dbReference>
<accession>A0A1U7NJH7</accession>
<evidence type="ECO:0000256" key="1">
    <source>
        <dbReference type="ARBA" id="ARBA00004141"/>
    </source>
</evidence>
<evidence type="ECO:0000256" key="2">
    <source>
        <dbReference type="ARBA" id="ARBA00006464"/>
    </source>
</evidence>
<reference evidence="9 10" key="1">
    <citation type="submission" date="2016-11" db="EMBL/GenBank/DDBJ databases">
        <title>Description of two novel members of the family Erysipelotrichaceae: Ileibacterium lipovorans gen. nov., sp. nov. and Dubosiella newyorkensis, gen. nov., sp. nov.</title>
        <authorList>
            <person name="Cox L.M."/>
            <person name="Sohn J."/>
            <person name="Tyrrell K.L."/>
            <person name="Citron D.M."/>
            <person name="Lawson P.A."/>
            <person name="Patel N.B."/>
            <person name="Iizumi T."/>
            <person name="Perez-Perez G.I."/>
            <person name="Goldstein E.J."/>
            <person name="Blaser M.J."/>
        </authorList>
    </citation>
    <scope>NUCLEOTIDE SEQUENCE [LARGE SCALE GENOMIC DNA]</scope>
    <source>
        <strain evidence="9 10">NYU-BL-A3</strain>
    </source>
</reference>
<dbReference type="Gene3D" id="3.40.50.720">
    <property type="entry name" value="NAD(P)-binding Rossmann-like Domain"/>
    <property type="match status" value="1"/>
</dbReference>
<dbReference type="Pfam" id="PF02397">
    <property type="entry name" value="Bac_transf"/>
    <property type="match status" value="1"/>
</dbReference>
<protein>
    <recommendedName>
        <fullName evidence="8">Bacterial sugar transferase domain-containing protein</fullName>
    </recommendedName>
</protein>
<feature type="transmembrane region" description="Helical" evidence="7">
    <location>
        <begin position="258"/>
        <end position="278"/>
    </location>
</feature>
<feature type="transmembrane region" description="Helical" evidence="7">
    <location>
        <begin position="60"/>
        <end position="78"/>
    </location>
</feature>
<feature type="transmembrane region" description="Helical" evidence="7">
    <location>
        <begin position="84"/>
        <end position="105"/>
    </location>
</feature>
<keyword evidence="3" id="KW-0808">Transferase</keyword>
<evidence type="ECO:0000256" key="6">
    <source>
        <dbReference type="ARBA" id="ARBA00023136"/>
    </source>
</evidence>
<evidence type="ECO:0000259" key="8">
    <source>
        <dbReference type="Pfam" id="PF02397"/>
    </source>
</evidence>
<keyword evidence="10" id="KW-1185">Reference proteome</keyword>
<dbReference type="OrthoDB" id="9808602at2"/>
<feature type="transmembrane region" description="Helical" evidence="7">
    <location>
        <begin position="31"/>
        <end position="48"/>
    </location>
</feature>
<dbReference type="EMBL" id="MPJW01000004">
    <property type="protein sequence ID" value="OLU43427.1"/>
    <property type="molecule type" value="Genomic_DNA"/>
</dbReference>
<proteinExistence type="inferred from homology"/>
<comment type="similarity">
    <text evidence="2">Belongs to the bacterial sugar transferase family.</text>
</comment>
<feature type="domain" description="Bacterial sugar transferase" evidence="8">
    <location>
        <begin position="256"/>
        <end position="447"/>
    </location>
</feature>
<gene>
    <name evidence="9" type="ORF">BO222_00055</name>
</gene>
<dbReference type="AlphaFoldDB" id="A0A1U7NJH7"/>